<dbReference type="OrthoDB" id="5420191at2"/>
<evidence type="ECO:0008006" key="3">
    <source>
        <dbReference type="Google" id="ProtNLM"/>
    </source>
</evidence>
<name>A0A7U9KTN0_9ACTN</name>
<proteinExistence type="predicted"/>
<dbReference type="AlphaFoldDB" id="A0A7U9KTN0"/>
<evidence type="ECO:0000313" key="1">
    <source>
        <dbReference type="EMBL" id="GCD35190.1"/>
    </source>
</evidence>
<comment type="caution">
    <text evidence="1">The sequence shown here is derived from an EMBL/GenBank/DDBJ whole genome shotgun (WGS) entry which is preliminary data.</text>
</comment>
<dbReference type="Proteomes" id="UP000287830">
    <property type="component" value="Unassembled WGS sequence"/>
</dbReference>
<sequence>MVDVGVSELRRSRERLAKQGESAEQAGDCASGGLLFFYAAECGLKAEVLRWILQREDTSALPVDLRSHNLRRLAKALNLQDPTPGQDPLRCRRHKDNAWIESHQLHEAWRYGAELCADDQKAALEALKSLVKDARKGS</sequence>
<accession>A0A7U9KTN0</accession>
<reference evidence="1 2" key="1">
    <citation type="submission" date="2018-11" db="EMBL/GenBank/DDBJ databases">
        <title>Whole genome sequence of Streptomyces chrestomyceticus NBRC 13444(T).</title>
        <authorList>
            <person name="Komaki H."/>
            <person name="Tamura T."/>
        </authorList>
    </citation>
    <scope>NUCLEOTIDE SEQUENCE [LARGE SCALE GENOMIC DNA]</scope>
    <source>
        <strain evidence="1 2">NBRC 13444</strain>
    </source>
</reference>
<gene>
    <name evidence="1" type="ORF">OEIGOIKO_02933</name>
</gene>
<protein>
    <recommendedName>
        <fullName evidence="3">HEPN domain-containing protein</fullName>
    </recommendedName>
</protein>
<dbReference type="GeneID" id="95621884"/>
<organism evidence="1 2">
    <name type="scientific">Streptomyces chrestomyceticus JCM 4735</name>
    <dbReference type="NCBI Taxonomy" id="1306181"/>
    <lineage>
        <taxon>Bacteria</taxon>
        <taxon>Bacillati</taxon>
        <taxon>Actinomycetota</taxon>
        <taxon>Actinomycetes</taxon>
        <taxon>Kitasatosporales</taxon>
        <taxon>Streptomycetaceae</taxon>
        <taxon>Streptomyces</taxon>
    </lineage>
</organism>
<dbReference type="EMBL" id="BHZC01000001">
    <property type="protein sequence ID" value="GCD35190.1"/>
    <property type="molecule type" value="Genomic_DNA"/>
</dbReference>
<evidence type="ECO:0000313" key="2">
    <source>
        <dbReference type="Proteomes" id="UP000287830"/>
    </source>
</evidence>
<dbReference type="RefSeq" id="WP_031007965.1">
    <property type="nucleotide sequence ID" value="NZ_BHZC01000001.1"/>
</dbReference>